<feature type="transmembrane region" description="Helical" evidence="1">
    <location>
        <begin position="252"/>
        <end position="274"/>
    </location>
</feature>
<dbReference type="Proteomes" id="UP000027746">
    <property type="component" value="Unassembled WGS sequence"/>
</dbReference>
<dbReference type="SUPFAM" id="SSF103481">
    <property type="entry name" value="Multidrug resistance efflux transporter EmrE"/>
    <property type="match status" value="2"/>
</dbReference>
<reference evidence="3 4" key="1">
    <citation type="submission" date="2014-01" db="EMBL/GenBank/DDBJ databases">
        <title>Sulfitobacter sp. H3 (MCCC 1A00686) Genome Sequencing.</title>
        <authorList>
            <person name="Lai Q."/>
            <person name="Hong Z."/>
        </authorList>
    </citation>
    <scope>NUCLEOTIDE SEQUENCE [LARGE SCALE GENOMIC DNA]</scope>
    <source>
        <strain evidence="3 4">H3</strain>
    </source>
</reference>
<feature type="transmembrane region" description="Helical" evidence="1">
    <location>
        <begin position="67"/>
        <end position="91"/>
    </location>
</feature>
<feature type="transmembrane region" description="Helical" evidence="1">
    <location>
        <begin position="161"/>
        <end position="179"/>
    </location>
</feature>
<dbReference type="InterPro" id="IPR037185">
    <property type="entry name" value="EmrE-like"/>
</dbReference>
<evidence type="ECO:0000313" key="3">
    <source>
        <dbReference type="EMBL" id="KEJ98167.1"/>
    </source>
</evidence>
<keyword evidence="1" id="KW-0812">Transmembrane</keyword>
<dbReference type="Pfam" id="PF00892">
    <property type="entry name" value="EamA"/>
    <property type="match status" value="1"/>
</dbReference>
<feature type="domain" description="EamA" evidence="2">
    <location>
        <begin position="159"/>
        <end position="297"/>
    </location>
</feature>
<proteinExistence type="predicted"/>
<feature type="transmembrane region" description="Helical" evidence="1">
    <location>
        <begin position="111"/>
        <end position="140"/>
    </location>
</feature>
<dbReference type="AlphaFoldDB" id="A0A073JKD2"/>
<feature type="transmembrane region" description="Helical" evidence="1">
    <location>
        <begin position="225"/>
        <end position="246"/>
    </location>
</feature>
<dbReference type="GeneID" id="68870721"/>
<dbReference type="EMBL" id="JAMD01000001">
    <property type="protein sequence ID" value="KEJ98167.1"/>
    <property type="molecule type" value="Genomic_DNA"/>
</dbReference>
<comment type="caution">
    <text evidence="3">The sequence shown here is derived from an EMBL/GenBank/DDBJ whole genome shotgun (WGS) entry which is preliminary data.</text>
</comment>
<feature type="transmembrane region" description="Helical" evidence="1">
    <location>
        <begin position="34"/>
        <end position="55"/>
    </location>
</feature>
<gene>
    <name evidence="3" type="ORF">SUH3_04000</name>
</gene>
<keyword evidence="1" id="KW-0472">Membrane</keyword>
<dbReference type="InterPro" id="IPR000620">
    <property type="entry name" value="EamA_dom"/>
</dbReference>
<protein>
    <submittedName>
        <fullName evidence="3">Membrane protein</fullName>
    </submittedName>
</protein>
<dbReference type="GO" id="GO:0016020">
    <property type="term" value="C:membrane"/>
    <property type="evidence" value="ECO:0007669"/>
    <property type="project" value="InterPro"/>
</dbReference>
<name>A0A073JKD2_9RHOB</name>
<organism evidence="3 4">
    <name type="scientific">Pseudosulfitobacter pseudonitzschiae</name>
    <dbReference type="NCBI Taxonomy" id="1402135"/>
    <lineage>
        <taxon>Bacteria</taxon>
        <taxon>Pseudomonadati</taxon>
        <taxon>Pseudomonadota</taxon>
        <taxon>Alphaproteobacteria</taxon>
        <taxon>Rhodobacterales</taxon>
        <taxon>Roseobacteraceae</taxon>
        <taxon>Pseudosulfitobacter</taxon>
    </lineage>
</organism>
<evidence type="ECO:0000256" key="1">
    <source>
        <dbReference type="SAM" id="Phobius"/>
    </source>
</evidence>
<sequence>MSLWIPITLAAAFFQTLRFVLQKKLATTQLSAAGATFARFLYSAPLVAVLTYVYFHTTGQAQPPLTAAFWLYGAFGGLAQVLATVCVVMLFKARNFAVGITFKKTEVIQTVLVGYVLLGEGVSLPGFGAIALGLFGVLLLSAPPDLVRWGLRDLANRAAGLGLLSGILFAVSGVCYRGASLQLPLEDPLARAGLTLACVTAMQLVGMAIWLRLREVGQMTAVWRARRVAVWIGLTSLLGSFCWFTAFTLQNVAYVNALGQVELIFSLMATVLFFRERVSLREWAGMAVLGASILTLVLVI</sequence>
<evidence type="ECO:0000313" key="4">
    <source>
        <dbReference type="Proteomes" id="UP000027746"/>
    </source>
</evidence>
<evidence type="ECO:0000259" key="2">
    <source>
        <dbReference type="Pfam" id="PF00892"/>
    </source>
</evidence>
<accession>A0A073JKD2</accession>
<dbReference type="RefSeq" id="WP_037921685.1">
    <property type="nucleotide sequence ID" value="NZ_CP054599.1"/>
</dbReference>
<keyword evidence="1" id="KW-1133">Transmembrane helix</keyword>
<dbReference type="OrthoDB" id="5243804at2"/>
<keyword evidence="4" id="KW-1185">Reference proteome</keyword>